<dbReference type="PROSITE" id="PS50011">
    <property type="entry name" value="PROTEIN_KINASE_DOM"/>
    <property type="match status" value="1"/>
</dbReference>
<feature type="domain" description="Protein kinase" evidence="3">
    <location>
        <begin position="158"/>
        <end position="436"/>
    </location>
</feature>
<feature type="region of interest" description="Disordered" evidence="1">
    <location>
        <begin position="33"/>
        <end position="127"/>
    </location>
</feature>
<dbReference type="Proteomes" id="UP001164776">
    <property type="component" value="Unassembled WGS sequence"/>
</dbReference>
<dbReference type="GO" id="GO:0005524">
    <property type="term" value="F:ATP binding"/>
    <property type="evidence" value="ECO:0007669"/>
    <property type="project" value="InterPro"/>
</dbReference>
<keyword evidence="5" id="KW-1185">Reference proteome</keyword>
<evidence type="ECO:0000313" key="4">
    <source>
        <dbReference type="EMBL" id="KAJ1254196.1"/>
    </source>
</evidence>
<dbReference type="InterPro" id="IPR000719">
    <property type="entry name" value="Prot_kinase_dom"/>
</dbReference>
<evidence type="ECO:0000313" key="5">
    <source>
        <dbReference type="Proteomes" id="UP001164776"/>
    </source>
</evidence>
<dbReference type="SMART" id="SM00220">
    <property type="entry name" value="S_TKc"/>
    <property type="match status" value="1"/>
</dbReference>
<dbReference type="InterPro" id="IPR011009">
    <property type="entry name" value="Kinase-like_dom_sf"/>
</dbReference>
<dbReference type="PANTHER" id="PTHR46863:SF6">
    <property type="entry name" value="OS09G0572100 PROTEIN"/>
    <property type="match status" value="1"/>
</dbReference>
<evidence type="ECO:0000256" key="1">
    <source>
        <dbReference type="SAM" id="MobiDB-lite"/>
    </source>
</evidence>
<dbReference type="SUPFAM" id="SSF56112">
    <property type="entry name" value="Protein kinase-like (PK-like)"/>
    <property type="match status" value="1"/>
</dbReference>
<name>A0A9W7X867_9POAL</name>
<dbReference type="Pfam" id="PF07714">
    <property type="entry name" value="PK_Tyr_Ser-Thr"/>
    <property type="match status" value="1"/>
</dbReference>
<feature type="compositionally biased region" description="Low complexity" evidence="1">
    <location>
        <begin position="109"/>
        <end position="127"/>
    </location>
</feature>
<feature type="chain" id="PRO_5040871390" description="Protein kinase domain-containing protein" evidence="2">
    <location>
        <begin position="20"/>
        <end position="458"/>
    </location>
</feature>
<evidence type="ECO:0000256" key="2">
    <source>
        <dbReference type="SAM" id="SignalP"/>
    </source>
</evidence>
<protein>
    <recommendedName>
        <fullName evidence="3">Protein kinase domain-containing protein</fullName>
    </recommendedName>
</protein>
<gene>
    <name evidence="4" type="ORF">BS78_K107400</name>
</gene>
<dbReference type="OrthoDB" id="4062651at2759"/>
<evidence type="ECO:0000259" key="3">
    <source>
        <dbReference type="PROSITE" id="PS50011"/>
    </source>
</evidence>
<dbReference type="EMBL" id="MU630271">
    <property type="protein sequence ID" value="KAJ1254196.1"/>
    <property type="molecule type" value="Genomic_DNA"/>
</dbReference>
<dbReference type="PANTHER" id="PTHR46863">
    <property type="entry name" value="OS09G0572100 PROTEIN"/>
    <property type="match status" value="1"/>
</dbReference>
<proteinExistence type="predicted"/>
<feature type="compositionally biased region" description="Gly residues" evidence="1">
    <location>
        <begin position="97"/>
        <end position="108"/>
    </location>
</feature>
<reference evidence="4 5" key="1">
    <citation type="submission" date="2022-10" db="EMBL/GenBank/DDBJ databases">
        <title>WGS assembly of Paspalum vaginatum 540-79.</title>
        <authorList>
            <person name="Sun G."/>
            <person name="Wase N."/>
            <person name="Shu S."/>
            <person name="Jenkins J."/>
            <person name="Zhou B."/>
            <person name="Torres-Rodriguez J."/>
            <person name="Chen C."/>
            <person name="Sandor L."/>
            <person name="Plott C."/>
            <person name="Yoshinga Y."/>
            <person name="Daum C."/>
            <person name="Qi P."/>
            <person name="Barry K."/>
            <person name="Lipzen A."/>
            <person name="Berry L."/>
            <person name="Pedersen C."/>
            <person name="Gottilla T."/>
            <person name="Foltz A."/>
            <person name="Yu H."/>
            <person name="O'Malley R."/>
            <person name="Zhang C."/>
            <person name="Devos K."/>
            <person name="Sigmon B."/>
            <person name="Yu B."/>
            <person name="Obata T."/>
            <person name="Schmutz J."/>
            <person name="Schnable J."/>
        </authorList>
    </citation>
    <scope>NUCLEOTIDE SEQUENCE [LARGE SCALE GENOMIC DNA]</scope>
    <source>
        <strain evidence="5">cv. 540-79</strain>
    </source>
</reference>
<dbReference type="AlphaFoldDB" id="A0A9W7X867"/>
<accession>A0A9W7X867</accession>
<dbReference type="GO" id="GO:0004672">
    <property type="term" value="F:protein kinase activity"/>
    <property type="evidence" value="ECO:0007669"/>
    <property type="project" value="InterPro"/>
</dbReference>
<organism evidence="4 5">
    <name type="scientific">Paspalum vaginatum</name>
    <name type="common">seashore paspalum</name>
    <dbReference type="NCBI Taxonomy" id="158149"/>
    <lineage>
        <taxon>Eukaryota</taxon>
        <taxon>Viridiplantae</taxon>
        <taxon>Streptophyta</taxon>
        <taxon>Embryophyta</taxon>
        <taxon>Tracheophyta</taxon>
        <taxon>Spermatophyta</taxon>
        <taxon>Magnoliopsida</taxon>
        <taxon>Liliopsida</taxon>
        <taxon>Poales</taxon>
        <taxon>Poaceae</taxon>
        <taxon>PACMAD clade</taxon>
        <taxon>Panicoideae</taxon>
        <taxon>Andropogonodae</taxon>
        <taxon>Paspaleae</taxon>
        <taxon>Paspalinae</taxon>
        <taxon>Paspalum</taxon>
    </lineage>
</organism>
<keyword evidence="2" id="KW-0732">Signal</keyword>
<feature type="signal peptide" evidence="2">
    <location>
        <begin position="1"/>
        <end position="19"/>
    </location>
</feature>
<dbReference type="Gene3D" id="1.10.510.10">
    <property type="entry name" value="Transferase(Phosphotransferase) domain 1"/>
    <property type="match status" value="1"/>
</dbReference>
<feature type="compositionally biased region" description="Low complexity" evidence="1">
    <location>
        <begin position="59"/>
        <end position="96"/>
    </location>
</feature>
<sequence>MRLAAPSILFTGLAAEAGAATLDMLCPGAFATRSRRWSPSPRAAMCKPRASSDSDALGARPAPTGPSSRRTSSSASAKRRSGAAAGVSSSPLSTSYSGGGPSGSGAGTGTSAQRRGATSSSSTSSASSSRASLAAARASLPDPPVLYPFQELAAATNSFLAKRAGGGGAASAAAYWRCSLRGRDAALFQLPRRPGAAAVDAAALARIGRYHHTSLARLLGACPAGAHLYLAYELPPGGATLAACLRSPRNPSFTALRTWVSRVQVAADVAQGLEYVHHHAGAVHGRVSPSAVIVSDPGLRARLTHFGAAELAAPADAREACDSPYVVDPAPGSTEPSREADVYAFGVLLLELLSGEEPTRYRFDRGTKEFQRVSVLETAAAAAAGGGVRNWVDRRLGDSFPVAAAERLVEVALRCAAAEDRPDMTWVAGKLSKVYLESRAWEQKLQVPTEFSVSVAPR</sequence>
<dbReference type="InterPro" id="IPR001245">
    <property type="entry name" value="Ser-Thr/Tyr_kinase_cat_dom"/>
</dbReference>
<comment type="caution">
    <text evidence="4">The sequence shown here is derived from an EMBL/GenBank/DDBJ whole genome shotgun (WGS) entry which is preliminary data.</text>
</comment>